<keyword evidence="3" id="KW-1185">Reference proteome</keyword>
<gene>
    <name evidence="2" type="ORF">O181_115576</name>
</gene>
<proteinExistence type="predicted"/>
<dbReference type="AlphaFoldDB" id="A0A9Q3K930"/>
<dbReference type="EMBL" id="AVOT02097147">
    <property type="protein sequence ID" value="MBW0575861.1"/>
    <property type="molecule type" value="Genomic_DNA"/>
</dbReference>
<comment type="caution">
    <text evidence="2">The sequence shown here is derived from an EMBL/GenBank/DDBJ whole genome shotgun (WGS) entry which is preliminary data.</text>
</comment>
<reference evidence="2" key="1">
    <citation type="submission" date="2021-03" db="EMBL/GenBank/DDBJ databases">
        <title>Draft genome sequence of rust myrtle Austropuccinia psidii MF-1, a brazilian biotype.</title>
        <authorList>
            <person name="Quecine M.C."/>
            <person name="Pachon D.M.R."/>
            <person name="Bonatelli M.L."/>
            <person name="Correr F.H."/>
            <person name="Franceschini L.M."/>
            <person name="Leite T.F."/>
            <person name="Margarido G.R.A."/>
            <person name="Almeida C.A."/>
            <person name="Ferrarezi J.A."/>
            <person name="Labate C.A."/>
        </authorList>
    </citation>
    <scope>NUCLEOTIDE SEQUENCE</scope>
    <source>
        <strain evidence="2">MF-1</strain>
    </source>
</reference>
<evidence type="ECO:0000259" key="1">
    <source>
        <dbReference type="Pfam" id="PF22936"/>
    </source>
</evidence>
<accession>A0A9Q3K930</accession>
<name>A0A9Q3K930_9BASI</name>
<evidence type="ECO:0000313" key="2">
    <source>
        <dbReference type="EMBL" id="MBW0575861.1"/>
    </source>
</evidence>
<feature type="non-terminal residue" evidence="2">
    <location>
        <position position="137"/>
    </location>
</feature>
<evidence type="ECO:0000313" key="3">
    <source>
        <dbReference type="Proteomes" id="UP000765509"/>
    </source>
</evidence>
<organism evidence="2 3">
    <name type="scientific">Austropuccinia psidii MF-1</name>
    <dbReference type="NCBI Taxonomy" id="1389203"/>
    <lineage>
        <taxon>Eukaryota</taxon>
        <taxon>Fungi</taxon>
        <taxon>Dikarya</taxon>
        <taxon>Basidiomycota</taxon>
        <taxon>Pucciniomycotina</taxon>
        <taxon>Pucciniomycetes</taxon>
        <taxon>Pucciniales</taxon>
        <taxon>Sphaerophragmiaceae</taxon>
        <taxon>Austropuccinia</taxon>
    </lineage>
</organism>
<dbReference type="Pfam" id="PF22936">
    <property type="entry name" value="Pol_BBD"/>
    <property type="match status" value="1"/>
</dbReference>
<sequence>MVWNAIIVSRKVWVSTCPVIREILNLEKAPPPMAGFEPAIRAVSDDRTASLVDTGSQVHVSGNSSLFVKKEPLGQMLALSLASPSIHVNATHRGMMKLPFVSSALNNVLYCKDITGTLILLGQLVEEGYIPKFVGRD</sequence>
<dbReference type="InterPro" id="IPR054722">
    <property type="entry name" value="PolX-like_BBD"/>
</dbReference>
<feature type="domain" description="Retrovirus-related Pol polyprotein from transposon TNT 1-94-like beta-barrel" evidence="1">
    <location>
        <begin position="51"/>
        <end position="129"/>
    </location>
</feature>
<dbReference type="Proteomes" id="UP000765509">
    <property type="component" value="Unassembled WGS sequence"/>
</dbReference>
<protein>
    <recommendedName>
        <fullName evidence="1">Retrovirus-related Pol polyprotein from transposon TNT 1-94-like beta-barrel domain-containing protein</fullName>
    </recommendedName>
</protein>